<keyword evidence="3" id="KW-0472">Membrane</keyword>
<sequence length="237" mass="26520">MASGFSIGHVSAPAVSLVAAVGIVTITLSSYLILHGDRVYREVEKYLSRALPEKPHDPYVINREKLSDHVILVGAEQMGWDILEFLKHQIKKDIKGKKDLAFGDRLVVVDFNPELTRNLTAEGFNAVFGDISDPEVLEELEFSKARLIIVTDPDVDDTHHLIKFAKGKDFGGVIVATTYWIHDAVSLYEMGADYVVVPEEIGGAHIAHVLDENWTDLAKIKKMRARNFDKLLSHKIF</sequence>
<dbReference type="PANTHER" id="PTHR42751">
    <property type="entry name" value="SODIUM/HYDROGEN EXCHANGER FAMILY/TRKA DOMAIN PROTEIN"/>
    <property type="match status" value="1"/>
</dbReference>
<dbReference type="Gene3D" id="3.40.50.720">
    <property type="entry name" value="NAD(P)-binding Rossmann-like Domain"/>
    <property type="match status" value="1"/>
</dbReference>
<dbReference type="EMBL" id="MFAZ01000018">
    <property type="protein sequence ID" value="OGD87177.1"/>
    <property type="molecule type" value="Genomic_DNA"/>
</dbReference>
<keyword evidence="3" id="KW-0812">Transmembrane</keyword>
<feature type="transmembrane region" description="Helical" evidence="3">
    <location>
        <begin position="12"/>
        <end position="34"/>
    </location>
</feature>
<keyword evidence="2" id="KW-0813">Transport</keyword>
<reference evidence="5 6" key="1">
    <citation type="journal article" date="2016" name="Nat. Commun.">
        <title>Thousands of microbial genomes shed light on interconnected biogeochemical processes in an aquifer system.</title>
        <authorList>
            <person name="Anantharaman K."/>
            <person name="Brown C.T."/>
            <person name="Hug L.A."/>
            <person name="Sharon I."/>
            <person name="Castelle C.J."/>
            <person name="Probst A.J."/>
            <person name="Thomas B.C."/>
            <person name="Singh A."/>
            <person name="Wilkins M.J."/>
            <person name="Karaoz U."/>
            <person name="Brodie E.L."/>
            <person name="Williams K.H."/>
            <person name="Hubbard S.S."/>
            <person name="Banfield J.F."/>
        </authorList>
    </citation>
    <scope>NUCLEOTIDE SEQUENCE [LARGE SCALE GENOMIC DNA]</scope>
</reference>
<proteinExistence type="inferred from homology"/>
<evidence type="ECO:0000259" key="4">
    <source>
        <dbReference type="Pfam" id="PF02254"/>
    </source>
</evidence>
<keyword evidence="3" id="KW-1133">Transmembrane helix</keyword>
<protein>
    <recommendedName>
        <fullName evidence="4">RCK N-terminal domain-containing protein</fullName>
    </recommendedName>
</protein>
<dbReference type="STRING" id="1797711.A2870_03445"/>
<dbReference type="InterPro" id="IPR003148">
    <property type="entry name" value="RCK_N"/>
</dbReference>
<name>A0A1F5G5Q8_9BACT</name>
<dbReference type="Proteomes" id="UP000179102">
    <property type="component" value="Unassembled WGS sequence"/>
</dbReference>
<dbReference type="AlphaFoldDB" id="A0A1F5G5Q8"/>
<evidence type="ECO:0000313" key="6">
    <source>
        <dbReference type="Proteomes" id="UP000179102"/>
    </source>
</evidence>
<dbReference type="GO" id="GO:0006813">
    <property type="term" value="P:potassium ion transport"/>
    <property type="evidence" value="ECO:0007669"/>
    <property type="project" value="InterPro"/>
</dbReference>
<comment type="similarity">
    <text evidence="1">Belongs to the monovalent cation:proton antiporter 2 (CPA2) transporter (TC 2.A.37) family.</text>
</comment>
<evidence type="ECO:0000256" key="2">
    <source>
        <dbReference type="ARBA" id="ARBA00022448"/>
    </source>
</evidence>
<accession>A0A1F5G5Q8</accession>
<dbReference type="Pfam" id="PF02254">
    <property type="entry name" value="TrkA_N"/>
    <property type="match status" value="1"/>
</dbReference>
<dbReference type="PANTHER" id="PTHR42751:SF3">
    <property type="entry name" value="SODIUM_GLUTAMATE SYMPORTER"/>
    <property type="match status" value="1"/>
</dbReference>
<evidence type="ECO:0000256" key="1">
    <source>
        <dbReference type="ARBA" id="ARBA00005551"/>
    </source>
</evidence>
<evidence type="ECO:0000256" key="3">
    <source>
        <dbReference type="SAM" id="Phobius"/>
    </source>
</evidence>
<dbReference type="SUPFAM" id="SSF51735">
    <property type="entry name" value="NAD(P)-binding Rossmann-fold domains"/>
    <property type="match status" value="1"/>
</dbReference>
<dbReference type="InterPro" id="IPR036291">
    <property type="entry name" value="NAD(P)-bd_dom_sf"/>
</dbReference>
<evidence type="ECO:0000313" key="5">
    <source>
        <dbReference type="EMBL" id="OGD87177.1"/>
    </source>
</evidence>
<gene>
    <name evidence="5" type="ORF">A2870_03445</name>
</gene>
<feature type="domain" description="RCK N-terminal" evidence="4">
    <location>
        <begin position="104"/>
        <end position="198"/>
    </location>
</feature>
<organism evidence="5 6">
    <name type="scientific">Candidatus Curtissbacteria bacterium RIFCSPHIGHO2_01_FULL_41_11</name>
    <dbReference type="NCBI Taxonomy" id="1797711"/>
    <lineage>
        <taxon>Bacteria</taxon>
        <taxon>Candidatus Curtissiibacteriota</taxon>
    </lineage>
</organism>
<comment type="caution">
    <text evidence="5">The sequence shown here is derived from an EMBL/GenBank/DDBJ whole genome shotgun (WGS) entry which is preliminary data.</text>
</comment>